<dbReference type="RefSeq" id="WP_312885999.1">
    <property type="nucleotide sequence ID" value="NZ_JACHOP010000003.1"/>
</dbReference>
<dbReference type="Gene3D" id="3.90.1300.10">
    <property type="entry name" value="Amidase signature (AS) domain"/>
    <property type="match status" value="1"/>
</dbReference>
<dbReference type="NCBIfam" id="NF006043">
    <property type="entry name" value="PRK08186.1"/>
    <property type="match status" value="1"/>
</dbReference>
<dbReference type="EC" id="3.5.1.54" evidence="3"/>
<protein>
    <submittedName>
        <fullName evidence="3">Allophanate hydrolase</fullName>
        <ecNumber evidence="3">3.5.1.54</ecNumber>
    </submittedName>
</protein>
<dbReference type="PANTHER" id="PTHR11895:SF169">
    <property type="entry name" value="GLUTAMYL-TRNA(GLN) AMIDOTRANSFERASE"/>
    <property type="match status" value="1"/>
</dbReference>
<dbReference type="InterPro" id="IPR053844">
    <property type="entry name" value="AH_C"/>
</dbReference>
<feature type="domain" description="Allophanate hydrolase C-terminal" evidence="2">
    <location>
        <begin position="471"/>
        <end position="594"/>
    </location>
</feature>
<feature type="domain" description="Amidase" evidence="1">
    <location>
        <begin position="26"/>
        <end position="436"/>
    </location>
</feature>
<dbReference type="Gene3D" id="1.20.58.1700">
    <property type="match status" value="1"/>
</dbReference>
<evidence type="ECO:0000259" key="1">
    <source>
        <dbReference type="Pfam" id="PF01425"/>
    </source>
</evidence>
<proteinExistence type="predicted"/>
<dbReference type="Pfam" id="PF21986">
    <property type="entry name" value="AH_C"/>
    <property type="match status" value="1"/>
</dbReference>
<dbReference type="InterPro" id="IPR036928">
    <property type="entry name" value="AS_sf"/>
</dbReference>
<dbReference type="SUPFAM" id="SSF75304">
    <property type="entry name" value="Amidase signature (AS) enzymes"/>
    <property type="match status" value="1"/>
</dbReference>
<evidence type="ECO:0000313" key="4">
    <source>
        <dbReference type="Proteomes" id="UP000583454"/>
    </source>
</evidence>
<sequence length="598" mass="61693">MTLPRILTLESLRTLYAAGTLTPLDVAEAVADRMEAWADPAVFITAVPRSDLAAAARALMERHPQPNSLPLWGVPFAVKDNIDVAGLPTTAACPAFAYRPDADAHVVARLKAAGALVTGKTNLDQFATGLNGTRSPYGAPRSVYSPEHISGGSSSGSAVAVAAGLAAFALGTDTAGSGRVPAAFNNLVGIKPTPGLLGTSGLVPACRSLDCISVFSACVADGLAVRRIAEGVDPADAFSRTIPPVALPRAPRFGVLTGAEREFFGDTETERLYEAAVERFASLGATPVPFDYAPLREIAALLYGGPWVAERLAAVEDFFAANADAFDPSVRAIVESAKGFSAVDAFRGRYRFEALKRRAEAIFADVDLLLLPSAPTTYTVAAMRDDPITLNSRLGLYTNFANLLGLAAIAVPAGFRADGLPAGVTLIGPGGSDDALGPFADALHRGAACGAGLDRAASFPAVAPPEPEGIPLAVVGAHLSGLPLNGQLRELGARLVGPARTAGDYRLYALPGTQPAKPGLLRDPNYEGPGLDIEVWTLAPAAFARFVAAIPAPLGIGRVTLADGRAVSGFLCEAYAVAGAEEITGYGGWRAYLARAGG</sequence>
<dbReference type="GO" id="GO:0004039">
    <property type="term" value="F:allophanate hydrolase activity"/>
    <property type="evidence" value="ECO:0007669"/>
    <property type="project" value="UniProtKB-EC"/>
</dbReference>
<evidence type="ECO:0000259" key="2">
    <source>
        <dbReference type="Pfam" id="PF21986"/>
    </source>
</evidence>
<dbReference type="NCBIfam" id="TIGR02713">
    <property type="entry name" value="allophanate_hyd"/>
    <property type="match status" value="1"/>
</dbReference>
<dbReference type="AlphaFoldDB" id="A0A840ZGG4"/>
<keyword evidence="4" id="KW-1185">Reference proteome</keyword>
<accession>A0A840ZGG4</accession>
<evidence type="ECO:0000313" key="3">
    <source>
        <dbReference type="EMBL" id="MBB5756304.1"/>
    </source>
</evidence>
<gene>
    <name evidence="3" type="ORF">HNR00_001002</name>
</gene>
<comment type="caution">
    <text evidence="3">The sequence shown here is derived from an EMBL/GenBank/DDBJ whole genome shotgun (WGS) entry which is preliminary data.</text>
</comment>
<dbReference type="InterPro" id="IPR000120">
    <property type="entry name" value="Amidase"/>
</dbReference>
<reference evidence="3 4" key="1">
    <citation type="submission" date="2020-08" db="EMBL/GenBank/DDBJ databases">
        <title>Genomic Encyclopedia of Type Strains, Phase IV (KMG-IV): sequencing the most valuable type-strain genomes for metagenomic binning, comparative biology and taxonomic classification.</title>
        <authorList>
            <person name="Goeker M."/>
        </authorList>
    </citation>
    <scope>NUCLEOTIDE SEQUENCE [LARGE SCALE GENOMIC DNA]</scope>
    <source>
        <strain evidence="3 4">DSM 2163</strain>
    </source>
</reference>
<name>A0A840ZGG4_9HYPH</name>
<organism evidence="3 4">
    <name type="scientific">Methylorubrum rhodinum</name>
    <dbReference type="NCBI Taxonomy" id="29428"/>
    <lineage>
        <taxon>Bacteria</taxon>
        <taxon>Pseudomonadati</taxon>
        <taxon>Pseudomonadota</taxon>
        <taxon>Alphaproteobacteria</taxon>
        <taxon>Hyphomicrobiales</taxon>
        <taxon>Methylobacteriaceae</taxon>
        <taxon>Methylorubrum</taxon>
    </lineage>
</organism>
<dbReference type="Gene3D" id="3.10.490.10">
    <property type="entry name" value="Gamma-glutamyl cyclotransferase-like"/>
    <property type="match status" value="1"/>
</dbReference>
<dbReference type="InterPro" id="IPR014085">
    <property type="entry name" value="Allophanate_hydrolase"/>
</dbReference>
<dbReference type="Pfam" id="PF01425">
    <property type="entry name" value="Amidase"/>
    <property type="match status" value="1"/>
</dbReference>
<dbReference type="EMBL" id="JACHOP010000003">
    <property type="protein sequence ID" value="MBB5756304.1"/>
    <property type="molecule type" value="Genomic_DNA"/>
</dbReference>
<keyword evidence="3" id="KW-0378">Hydrolase</keyword>
<dbReference type="PANTHER" id="PTHR11895">
    <property type="entry name" value="TRANSAMIDASE"/>
    <property type="match status" value="1"/>
</dbReference>
<dbReference type="Proteomes" id="UP000583454">
    <property type="component" value="Unassembled WGS sequence"/>
</dbReference>
<dbReference type="InterPro" id="IPR023631">
    <property type="entry name" value="Amidase_dom"/>
</dbReference>